<reference evidence="5" key="2">
    <citation type="submission" date="2021-12" db="EMBL/GenBank/DDBJ databases">
        <authorList>
            <person name="Veyrier F.J."/>
        </authorList>
    </citation>
    <scope>NUCLEOTIDE SEQUENCE</scope>
    <source>
        <strain evidence="5">1258/02</strain>
    </source>
</reference>
<keyword evidence="2" id="KW-0802">TPR repeat</keyword>
<dbReference type="EMBL" id="SLXE01000002">
    <property type="protein sequence ID" value="TCP10232.1"/>
    <property type="molecule type" value="Genomic_DNA"/>
</dbReference>
<dbReference type="Proteomes" id="UP000829756">
    <property type="component" value="Chromosome"/>
</dbReference>
<dbReference type="PANTHER" id="PTHR45586">
    <property type="entry name" value="TPR REPEAT-CONTAINING PROTEIN PA4667"/>
    <property type="match status" value="1"/>
</dbReference>
<dbReference type="InterPro" id="IPR051012">
    <property type="entry name" value="CellSynth/LPSAsmb/PSIAsmb"/>
</dbReference>
<evidence type="ECO:0000313" key="5">
    <source>
        <dbReference type="EMBL" id="UOO80393.1"/>
    </source>
</evidence>
<evidence type="ECO:0000313" key="4">
    <source>
        <dbReference type="EMBL" id="TCP10232.1"/>
    </source>
</evidence>
<evidence type="ECO:0000313" key="7">
    <source>
        <dbReference type="Proteomes" id="UP000829756"/>
    </source>
</evidence>
<keyword evidence="3" id="KW-0732">Signal</keyword>
<dbReference type="InterPro" id="IPR019734">
    <property type="entry name" value="TPR_rpt"/>
</dbReference>
<evidence type="ECO:0000313" key="6">
    <source>
        <dbReference type="Proteomes" id="UP000294721"/>
    </source>
</evidence>
<feature type="chain" id="PRO_5042092956" evidence="3">
    <location>
        <begin position="26"/>
        <end position="615"/>
    </location>
</feature>
<keyword evidence="6" id="KW-1185">Reference proteome</keyword>
<accession>A0AAE9GYX0</accession>
<dbReference type="SUPFAM" id="SSF81901">
    <property type="entry name" value="HCP-like"/>
    <property type="match status" value="1"/>
</dbReference>
<dbReference type="SUPFAM" id="SSF48452">
    <property type="entry name" value="TPR-like"/>
    <property type="match status" value="1"/>
</dbReference>
<evidence type="ECO:0000256" key="3">
    <source>
        <dbReference type="SAM" id="SignalP"/>
    </source>
</evidence>
<dbReference type="KEGG" id="usu:LVJ78_05170"/>
<dbReference type="AlphaFoldDB" id="A0AAE9GYX0"/>
<dbReference type="RefSeq" id="WP_132952510.1">
    <property type="nucleotide sequence ID" value="NZ_CP091507.1"/>
</dbReference>
<dbReference type="InterPro" id="IPR011990">
    <property type="entry name" value="TPR-like_helical_dom_sf"/>
</dbReference>
<feature type="signal peptide" evidence="3">
    <location>
        <begin position="1"/>
        <end position="25"/>
    </location>
</feature>
<evidence type="ECO:0000256" key="1">
    <source>
        <dbReference type="ARBA" id="ARBA00022737"/>
    </source>
</evidence>
<dbReference type="Pfam" id="PF14559">
    <property type="entry name" value="TPR_19"/>
    <property type="match status" value="1"/>
</dbReference>
<keyword evidence="1" id="KW-0677">Repeat</keyword>
<dbReference type="PANTHER" id="PTHR45586:SF1">
    <property type="entry name" value="LIPOPOLYSACCHARIDE ASSEMBLY PROTEIN B"/>
    <property type="match status" value="1"/>
</dbReference>
<proteinExistence type="predicted"/>
<reference evidence="4 6" key="1">
    <citation type="submission" date="2019-03" db="EMBL/GenBank/DDBJ databases">
        <title>Genomic Encyclopedia of Type Strains, Phase IV (KMG-IV): sequencing the most valuable type-strain genomes for metagenomic binning, comparative biology and taxonomic classification.</title>
        <authorList>
            <person name="Goeker M."/>
        </authorList>
    </citation>
    <scope>NUCLEOTIDE SEQUENCE [LARGE SCALE GENOMIC DNA]</scope>
    <source>
        <strain evidence="4 6">DSM 17474</strain>
    </source>
</reference>
<dbReference type="EMBL" id="CP091507">
    <property type="protein sequence ID" value="UOO80393.1"/>
    <property type="molecule type" value="Genomic_DNA"/>
</dbReference>
<dbReference type="SMART" id="SM00028">
    <property type="entry name" value="TPR"/>
    <property type="match status" value="2"/>
</dbReference>
<dbReference type="Proteomes" id="UP000294721">
    <property type="component" value="Unassembled WGS sequence"/>
</dbReference>
<organism evidence="5 7">
    <name type="scientific">Uruburuella suis</name>
    <dbReference type="NCBI Taxonomy" id="252130"/>
    <lineage>
        <taxon>Bacteria</taxon>
        <taxon>Pseudomonadati</taxon>
        <taxon>Pseudomonadota</taxon>
        <taxon>Betaproteobacteria</taxon>
        <taxon>Neisseriales</taxon>
        <taxon>Neisseriaceae</taxon>
        <taxon>Uruburuella</taxon>
    </lineage>
</organism>
<dbReference type="Gene3D" id="1.25.40.10">
    <property type="entry name" value="Tetratricopeptide repeat domain"/>
    <property type="match status" value="2"/>
</dbReference>
<gene>
    <name evidence="4" type="ORF">EV680_102132</name>
    <name evidence="5" type="ORF">LVJ78_05170</name>
</gene>
<dbReference type="Pfam" id="PF13181">
    <property type="entry name" value="TPR_8"/>
    <property type="match status" value="1"/>
</dbReference>
<protein>
    <submittedName>
        <fullName evidence="5">Tetratricopeptide repeat protein</fullName>
    </submittedName>
</protein>
<sequence>MSFWKTGIRPLCAALMLLCAGSVYAASHQAALQSDDYVAVERKKRYSETEYAEEYTRRQDIVQRANQIFTLLGGEMALEKGEAGTALATYMLMLDRTRDPEVAERAMEMAVSLHAYEQAEAIYQKWQQIEPVPGPAQKRMTWARSLVFGDTKYAADNLAAVFAGADEEQVRRMFLLLTQVSVQQPDLAAKAGSALHRTAAKYPDMPEAAIADAIFSAQNGKDKDAVKALQKLAGLDADIRPPTELTLRLVAQRRPEVLNRFFAETDTKDLSPMWQELKISSLISAGQTDEAYRQLQQLLAQSPNADLYIQAALLGVQRNDDLPAVIGQLEKAYAYGTQEQQSRAAVIAAMRTADARQYAEAKAWLNKINAPDYVFDKAVLRASIEAEQGNWQQALAETRRAQRLPEQQGRFFNGNDLQRVQLFAIAKHSNPQQALAELNTMLARAEKQPDNDERVADILYQRALVYADKLHQPERAVADLRRYLKLNPNSAGGMNALGYTMLSQPSADLDEAFGLIQAAYQIEPESAAINDSMGWAYFKKGDPQAALPYLQYAFEQYPDPEVAAHLGEVLWAMGEHEQARAVFAKGLAGEGNMAVLRETIKRLGVRLPAASNAKK</sequence>
<name>A0AAE9GYX0_9NEIS</name>
<evidence type="ECO:0000256" key="2">
    <source>
        <dbReference type="ARBA" id="ARBA00022803"/>
    </source>
</evidence>
<reference evidence="5" key="3">
    <citation type="journal article" date="2022" name="Res Sq">
        <title>Evolution of multicellular longitudinally dividing oral cavity symbionts (Neisseriaceae).</title>
        <authorList>
            <person name="Nyongesa S."/>
            <person name="Weber P."/>
            <person name="Bernet E."/>
            <person name="Pullido F."/>
            <person name="Nieckarz M."/>
            <person name="Delaby M."/>
            <person name="Nieves C."/>
            <person name="Viehboeck T."/>
            <person name="Krause N."/>
            <person name="Rivera-Millot A."/>
            <person name="Nakamura A."/>
            <person name="Vischer N."/>
            <person name="VanNieuwenhze M."/>
            <person name="Brun Y."/>
            <person name="Cava F."/>
            <person name="Bulgheresi S."/>
            <person name="Veyrier F."/>
        </authorList>
    </citation>
    <scope>NUCLEOTIDE SEQUENCE</scope>
    <source>
        <strain evidence="5">1258/02</strain>
    </source>
</reference>